<name>A0AA43AVZ2_9BURK</name>
<comment type="caution">
    <text evidence="1">The sequence shown here is derived from an EMBL/GenBank/DDBJ whole genome shotgun (WGS) entry which is preliminary data.</text>
</comment>
<organism evidence="1 2">
    <name type="scientific">Comamonas aquatica</name>
    <dbReference type="NCBI Taxonomy" id="225991"/>
    <lineage>
        <taxon>Bacteria</taxon>
        <taxon>Pseudomonadati</taxon>
        <taxon>Pseudomonadota</taxon>
        <taxon>Betaproteobacteria</taxon>
        <taxon>Burkholderiales</taxon>
        <taxon>Comamonadaceae</taxon>
        <taxon>Comamonas</taxon>
    </lineage>
</organism>
<reference evidence="1" key="1">
    <citation type="submission" date="2022-09" db="EMBL/GenBank/DDBJ databases">
        <title>Intensive care unit water sources are persistently colonized with multi-drug resistant bacteria and are the site of extensive horizontal gene transfer of antibiotic resistance genes.</title>
        <authorList>
            <person name="Diorio-Toth L."/>
        </authorList>
    </citation>
    <scope>NUCLEOTIDE SEQUENCE</scope>
    <source>
        <strain evidence="1">GD03686</strain>
    </source>
</reference>
<dbReference type="AlphaFoldDB" id="A0AA43AVZ2"/>
<sequence length="93" mass="10688">MHIEPHTHYQAMDRDELIRLAGEQALLKKETGELSANQQRDMQALRNLANSIGSSKDWHSRGIDLLNNIKERETQIALNYHRLNELAKLTGIN</sequence>
<evidence type="ECO:0000313" key="2">
    <source>
        <dbReference type="Proteomes" id="UP001161294"/>
    </source>
</evidence>
<gene>
    <name evidence="1" type="ORF">N5J23_04865</name>
</gene>
<dbReference type="RefSeq" id="WP_279852814.1">
    <property type="nucleotide sequence ID" value="NZ_JAOCIA010000005.1"/>
</dbReference>
<protein>
    <submittedName>
        <fullName evidence="1">Uncharacterized protein</fullName>
    </submittedName>
</protein>
<proteinExistence type="predicted"/>
<dbReference type="Proteomes" id="UP001161294">
    <property type="component" value="Unassembled WGS sequence"/>
</dbReference>
<dbReference type="EMBL" id="JAOCJW010000006">
    <property type="protein sequence ID" value="MDH2004885.1"/>
    <property type="molecule type" value="Genomic_DNA"/>
</dbReference>
<evidence type="ECO:0000313" key="1">
    <source>
        <dbReference type="EMBL" id="MDH2004885.1"/>
    </source>
</evidence>
<accession>A0AA43AVZ2</accession>